<dbReference type="AlphaFoldDB" id="A0A6A7BZQ6"/>
<dbReference type="OrthoDB" id="5431222at2759"/>
<protein>
    <submittedName>
        <fullName evidence="2">Uncharacterized protein</fullName>
    </submittedName>
</protein>
<feature type="compositionally biased region" description="Low complexity" evidence="1">
    <location>
        <begin position="36"/>
        <end position="45"/>
    </location>
</feature>
<reference evidence="2" key="1">
    <citation type="journal article" date="2020" name="Stud. Mycol.">
        <title>101 Dothideomycetes genomes: a test case for predicting lifestyles and emergence of pathogens.</title>
        <authorList>
            <person name="Haridas S."/>
            <person name="Albert R."/>
            <person name="Binder M."/>
            <person name="Bloem J."/>
            <person name="Labutti K."/>
            <person name="Salamov A."/>
            <person name="Andreopoulos B."/>
            <person name="Baker S."/>
            <person name="Barry K."/>
            <person name="Bills G."/>
            <person name="Bluhm B."/>
            <person name="Cannon C."/>
            <person name="Castanera R."/>
            <person name="Culley D."/>
            <person name="Daum C."/>
            <person name="Ezra D."/>
            <person name="Gonzalez J."/>
            <person name="Henrissat B."/>
            <person name="Kuo A."/>
            <person name="Liang C."/>
            <person name="Lipzen A."/>
            <person name="Lutzoni F."/>
            <person name="Magnuson J."/>
            <person name="Mondo S."/>
            <person name="Nolan M."/>
            <person name="Ohm R."/>
            <person name="Pangilinan J."/>
            <person name="Park H.-J."/>
            <person name="Ramirez L."/>
            <person name="Alfaro M."/>
            <person name="Sun H."/>
            <person name="Tritt A."/>
            <person name="Yoshinaga Y."/>
            <person name="Zwiers L.-H."/>
            <person name="Turgeon B."/>
            <person name="Goodwin S."/>
            <person name="Spatafora J."/>
            <person name="Crous P."/>
            <person name="Grigoriev I."/>
        </authorList>
    </citation>
    <scope>NUCLEOTIDE SEQUENCE</scope>
    <source>
        <strain evidence="2">CBS 480.64</strain>
    </source>
</reference>
<name>A0A6A7BZQ6_9PEZI</name>
<evidence type="ECO:0000313" key="2">
    <source>
        <dbReference type="EMBL" id="KAF2860741.1"/>
    </source>
</evidence>
<feature type="region of interest" description="Disordered" evidence="1">
    <location>
        <begin position="301"/>
        <end position="327"/>
    </location>
</feature>
<dbReference type="EMBL" id="MU005978">
    <property type="protein sequence ID" value="KAF2860741.1"/>
    <property type="molecule type" value="Genomic_DNA"/>
</dbReference>
<accession>A0A6A7BZQ6</accession>
<feature type="compositionally biased region" description="Low complexity" evidence="1">
    <location>
        <begin position="69"/>
        <end position="102"/>
    </location>
</feature>
<keyword evidence="3" id="KW-1185">Reference proteome</keyword>
<organism evidence="2 3">
    <name type="scientific">Piedraia hortae CBS 480.64</name>
    <dbReference type="NCBI Taxonomy" id="1314780"/>
    <lineage>
        <taxon>Eukaryota</taxon>
        <taxon>Fungi</taxon>
        <taxon>Dikarya</taxon>
        <taxon>Ascomycota</taxon>
        <taxon>Pezizomycotina</taxon>
        <taxon>Dothideomycetes</taxon>
        <taxon>Dothideomycetidae</taxon>
        <taxon>Capnodiales</taxon>
        <taxon>Piedraiaceae</taxon>
        <taxon>Piedraia</taxon>
    </lineage>
</organism>
<feature type="compositionally biased region" description="Basic residues" evidence="1">
    <location>
        <begin position="105"/>
        <end position="116"/>
    </location>
</feature>
<evidence type="ECO:0000313" key="3">
    <source>
        <dbReference type="Proteomes" id="UP000799421"/>
    </source>
</evidence>
<sequence>MIESMQPSHGYTGQPPAKRSKMNPIITRYPPPPGYIPGQPGPWQQNAGAYGPLTPMNRYNPSQQAYPGSHHQPYPQHQQIHPPQSHSDQPPGTYSKPRQQFIPHPPHHIFPPRKHVSPSVTTSTSLETPYGSEAVYTRCPEEIDPRFSLGLITWHAPMPTRFPLPATYQEADLEALAQRNHKRELDSISEYFTSDKLHEVGLNVRQTERWKEVCHDGIYKEFPRVPDKVLSFEEVRAKYRNRPQLEKPGDLGRPLDGIIEVEGRGGDVLRDEEQERALERLGVTGSPKPLGENRRVSFLLAESKKRNHGHLADDEDELIPRRKHSRA</sequence>
<dbReference type="Proteomes" id="UP000799421">
    <property type="component" value="Unassembled WGS sequence"/>
</dbReference>
<feature type="region of interest" description="Disordered" evidence="1">
    <location>
        <begin position="1"/>
        <end position="129"/>
    </location>
</feature>
<feature type="compositionally biased region" description="Polar residues" evidence="1">
    <location>
        <begin position="57"/>
        <end position="66"/>
    </location>
</feature>
<evidence type="ECO:0000256" key="1">
    <source>
        <dbReference type="SAM" id="MobiDB-lite"/>
    </source>
</evidence>
<feature type="compositionally biased region" description="Polar residues" evidence="1">
    <location>
        <begin position="118"/>
        <end position="127"/>
    </location>
</feature>
<gene>
    <name evidence="2" type="ORF">K470DRAFT_276638</name>
</gene>
<proteinExistence type="predicted"/>
<feature type="compositionally biased region" description="Polar residues" evidence="1">
    <location>
        <begin position="1"/>
        <end position="11"/>
    </location>
</feature>